<keyword evidence="3" id="KW-1185">Reference proteome</keyword>
<keyword evidence="1" id="KW-0732">Signal</keyword>
<evidence type="ECO:0000313" key="3">
    <source>
        <dbReference type="Proteomes" id="UP001139286"/>
    </source>
</evidence>
<sequence length="257" mass="28636">MINNIKNKLINPFMLGVVCVLLAFSCDTELTETFNEFIPETVVSLGTPDSVAVVSTGLNKAMFEVFINSDPKIKKAVIALFDDDVTDDDDKIVATIDINRTIFAPEIYSVELQLPEGGAEYFVHLEDEYGNQSTKYDVFGTVLGDEYVATLEARSYSDIRLYSETEAIITWDSNRTTNDDDEEVVVNPLLVKSVITYTSSVDGSELTVEVDESEDLTIIPDFISEGMFTYTTFYKTVADSEYIFESNPTEGTFPAKI</sequence>
<evidence type="ECO:0000256" key="1">
    <source>
        <dbReference type="SAM" id="SignalP"/>
    </source>
</evidence>
<evidence type="ECO:0000313" key="2">
    <source>
        <dbReference type="EMBL" id="MCB4807958.1"/>
    </source>
</evidence>
<feature type="signal peptide" evidence="1">
    <location>
        <begin position="1"/>
        <end position="23"/>
    </location>
</feature>
<proteinExistence type="predicted"/>
<name>A0A9X1I618_9FLAO</name>
<comment type="caution">
    <text evidence="2">The sequence shown here is derived from an EMBL/GenBank/DDBJ whole genome shotgun (WGS) entry which is preliminary data.</text>
</comment>
<feature type="chain" id="PRO_5040768307" evidence="1">
    <location>
        <begin position="24"/>
        <end position="257"/>
    </location>
</feature>
<dbReference type="RefSeq" id="WP_226695381.1">
    <property type="nucleotide sequence ID" value="NZ_JAJAPX010000002.1"/>
</dbReference>
<protein>
    <submittedName>
        <fullName evidence="2">DUF4998 domain-containing protein</fullName>
    </submittedName>
</protein>
<gene>
    <name evidence="2" type="ORF">LG651_06810</name>
</gene>
<dbReference type="PROSITE" id="PS51257">
    <property type="entry name" value="PROKAR_LIPOPROTEIN"/>
    <property type="match status" value="1"/>
</dbReference>
<reference evidence="2" key="1">
    <citation type="submission" date="2021-10" db="EMBL/GenBank/DDBJ databases">
        <title>Tamlana sargassums sp. nov., and Tamlana laminarinivorans sp. nov., two new bacteria isolated from the brown alga.</title>
        <authorList>
            <person name="Li J."/>
        </authorList>
    </citation>
    <scope>NUCLEOTIDE SEQUENCE</scope>
    <source>
        <strain evidence="2">62-3</strain>
    </source>
</reference>
<dbReference type="AlphaFoldDB" id="A0A9X1I618"/>
<dbReference type="Pfam" id="PF16389">
    <property type="entry name" value="DUF4998"/>
    <property type="match status" value="1"/>
</dbReference>
<dbReference type="Proteomes" id="UP001139286">
    <property type="component" value="Unassembled WGS sequence"/>
</dbReference>
<organism evidence="2 3">
    <name type="scientific">Neotamlana sargassicola</name>
    <dbReference type="NCBI Taxonomy" id="2883125"/>
    <lineage>
        <taxon>Bacteria</taxon>
        <taxon>Pseudomonadati</taxon>
        <taxon>Bacteroidota</taxon>
        <taxon>Flavobacteriia</taxon>
        <taxon>Flavobacteriales</taxon>
        <taxon>Flavobacteriaceae</taxon>
        <taxon>Neotamlana</taxon>
    </lineage>
</organism>
<accession>A0A9X1I618</accession>
<dbReference type="EMBL" id="JAJAPX010000002">
    <property type="protein sequence ID" value="MCB4807958.1"/>
    <property type="molecule type" value="Genomic_DNA"/>
</dbReference>